<feature type="region of interest" description="Disordered" evidence="1">
    <location>
        <begin position="103"/>
        <end position="139"/>
    </location>
</feature>
<organism evidence="3 4">
    <name type="scientific">Tothia fuscella</name>
    <dbReference type="NCBI Taxonomy" id="1048955"/>
    <lineage>
        <taxon>Eukaryota</taxon>
        <taxon>Fungi</taxon>
        <taxon>Dikarya</taxon>
        <taxon>Ascomycota</taxon>
        <taxon>Pezizomycotina</taxon>
        <taxon>Dothideomycetes</taxon>
        <taxon>Pleosporomycetidae</taxon>
        <taxon>Venturiales</taxon>
        <taxon>Cylindrosympodiaceae</taxon>
        <taxon>Tothia</taxon>
    </lineage>
</organism>
<dbReference type="OrthoDB" id="435520at2759"/>
<feature type="compositionally biased region" description="Basic and acidic residues" evidence="1">
    <location>
        <begin position="417"/>
        <end position="427"/>
    </location>
</feature>
<reference evidence="3" key="1">
    <citation type="journal article" date="2020" name="Stud. Mycol.">
        <title>101 Dothideomycetes genomes: a test case for predicting lifestyles and emergence of pathogens.</title>
        <authorList>
            <person name="Haridas S."/>
            <person name="Albert R."/>
            <person name="Binder M."/>
            <person name="Bloem J."/>
            <person name="Labutti K."/>
            <person name="Salamov A."/>
            <person name="Andreopoulos B."/>
            <person name="Baker S."/>
            <person name="Barry K."/>
            <person name="Bills G."/>
            <person name="Bluhm B."/>
            <person name="Cannon C."/>
            <person name="Castanera R."/>
            <person name="Culley D."/>
            <person name="Daum C."/>
            <person name="Ezra D."/>
            <person name="Gonzalez J."/>
            <person name="Henrissat B."/>
            <person name="Kuo A."/>
            <person name="Liang C."/>
            <person name="Lipzen A."/>
            <person name="Lutzoni F."/>
            <person name="Magnuson J."/>
            <person name="Mondo S."/>
            <person name="Nolan M."/>
            <person name="Ohm R."/>
            <person name="Pangilinan J."/>
            <person name="Park H.-J."/>
            <person name="Ramirez L."/>
            <person name="Alfaro M."/>
            <person name="Sun H."/>
            <person name="Tritt A."/>
            <person name="Yoshinaga Y."/>
            <person name="Zwiers L.-H."/>
            <person name="Turgeon B."/>
            <person name="Goodwin S."/>
            <person name="Spatafora J."/>
            <person name="Crous P."/>
            <person name="Grigoriev I."/>
        </authorList>
    </citation>
    <scope>NUCLEOTIDE SEQUENCE</scope>
    <source>
        <strain evidence="3">CBS 130266</strain>
    </source>
</reference>
<dbReference type="EMBL" id="MU007021">
    <property type="protein sequence ID" value="KAF2433351.1"/>
    <property type="molecule type" value="Genomic_DNA"/>
</dbReference>
<evidence type="ECO:0000256" key="1">
    <source>
        <dbReference type="SAM" id="MobiDB-lite"/>
    </source>
</evidence>
<feature type="region of interest" description="Disordered" evidence="1">
    <location>
        <begin position="1"/>
        <end position="84"/>
    </location>
</feature>
<evidence type="ECO:0000259" key="2">
    <source>
        <dbReference type="Pfam" id="PF00561"/>
    </source>
</evidence>
<dbReference type="PANTHER" id="PTHR43433:SF10">
    <property type="entry name" value="AB HYDROLASE-1 DOMAIN-CONTAINING PROTEIN"/>
    <property type="match status" value="1"/>
</dbReference>
<feature type="compositionally biased region" description="Basic and acidic residues" evidence="1">
    <location>
        <begin position="326"/>
        <end position="338"/>
    </location>
</feature>
<evidence type="ECO:0000313" key="3">
    <source>
        <dbReference type="EMBL" id="KAF2433351.1"/>
    </source>
</evidence>
<dbReference type="Proteomes" id="UP000800235">
    <property type="component" value="Unassembled WGS sequence"/>
</dbReference>
<feature type="region of interest" description="Disordered" evidence="1">
    <location>
        <begin position="848"/>
        <end position="903"/>
    </location>
</feature>
<comment type="caution">
    <text evidence="3">The sequence shown here is derived from an EMBL/GenBank/DDBJ whole genome shotgun (WGS) entry which is preliminary data.</text>
</comment>
<name>A0A9P4NX62_9PEZI</name>
<feature type="region of interest" description="Disordered" evidence="1">
    <location>
        <begin position="517"/>
        <end position="570"/>
    </location>
</feature>
<feature type="region of interest" description="Disordered" evidence="1">
    <location>
        <begin position="163"/>
        <end position="297"/>
    </location>
</feature>
<proteinExistence type="predicted"/>
<accession>A0A9P4NX62</accession>
<dbReference type="InterPro" id="IPR050471">
    <property type="entry name" value="AB_hydrolase"/>
</dbReference>
<evidence type="ECO:0000313" key="4">
    <source>
        <dbReference type="Proteomes" id="UP000800235"/>
    </source>
</evidence>
<feature type="compositionally biased region" description="Polar residues" evidence="1">
    <location>
        <begin position="103"/>
        <end position="117"/>
    </location>
</feature>
<feature type="compositionally biased region" description="Basic and acidic residues" evidence="1">
    <location>
        <begin position="870"/>
        <end position="885"/>
    </location>
</feature>
<feature type="region of interest" description="Disordered" evidence="1">
    <location>
        <begin position="620"/>
        <end position="660"/>
    </location>
</feature>
<gene>
    <name evidence="3" type="ORF">EJ08DRAFT_694630</name>
</gene>
<feature type="compositionally biased region" description="Polar residues" evidence="1">
    <location>
        <begin position="196"/>
        <end position="214"/>
    </location>
</feature>
<keyword evidence="4" id="KW-1185">Reference proteome</keyword>
<feature type="domain" description="AB hydrolase-1" evidence="2">
    <location>
        <begin position="705"/>
        <end position="828"/>
    </location>
</feature>
<dbReference type="SUPFAM" id="SSF53474">
    <property type="entry name" value="alpha/beta-Hydrolases"/>
    <property type="match status" value="1"/>
</dbReference>
<dbReference type="AlphaFoldDB" id="A0A9P4NX62"/>
<protein>
    <submittedName>
        <fullName evidence="3">Alpha/beta-hydrolase</fullName>
    </submittedName>
</protein>
<dbReference type="Pfam" id="PF00561">
    <property type="entry name" value="Abhydrolase_1"/>
    <property type="match status" value="1"/>
</dbReference>
<feature type="compositionally biased region" description="Polar residues" evidence="1">
    <location>
        <begin position="535"/>
        <end position="549"/>
    </location>
</feature>
<dbReference type="Gene3D" id="3.40.50.1820">
    <property type="entry name" value="alpha/beta hydrolase"/>
    <property type="match status" value="1"/>
</dbReference>
<sequence length="1084" mass="117510">MYTSQMEAALERPPIPARRAWLDAVHESGSTSINQELPPMPIPPLSSQHSPTFAAPDYLRRRSANPSPNSNRKKRSSKSATTSPEIISNLIDSLDNIDFSTQDFLAPSTPITGTRASRTAPGTPVLRPKRSFGGDSLNSKGFRGFSQDYSAYRNALSEEFKDVDLDDAAEPPVIRTSKRPSGYSELTAPKEKKATNGLSSYIRNGYARSTSSLASARDDDTHSLGNGSTETTVRRRSITNTSRDSLESRMSGKKPTKGSATQESQRSNMGSTREVAMLGPGLPSPIAENLYSPRASAPTIPRHLHPFDALIEEESSYPAPIALSRPSERSKREGKKPVVENSPPSPIGGPIVPSRRSSLRAQEKSPKIGSDLLSSKSTPGKATDTLAEVEESRTGAGLAISVGGDTDVTKRIKELKARKEMREKEARASLTPSPVPDTAAREGYFSRHFSQNSSRSPDNRSLGKFRKGGSPGNIFVPPSGPIIESQASKLIAQQERPLTPLTPTALPINYSYVVDTLNRESPHSPPASIAPSAKDSIQTTSTQNGSTRPTDQRKSVAVGGRSAAGRTKATKIIKRSTSPPMNGRYGGNSSPNIEGGLVDALDPATLKPKRGNSLLNKQRRWSHPDMPLGMERNNSNNSQKTTDTFAVRPPETVTEERPSSRDSIDLDVNAFMHAGRLSQKIRHPSGRTIAFSEVGDPKGHAVFCCVGMGLTRYVTAFYDELAVTLRLRLITPDRPGVGESQADSNGQPLTWPDDVAAICTALNISKFSIMAHSAGAIYALATALRMPQHIRGRVHLLAPWIPPSQMAPIGITKQDPPPGAQLPKSQRFLRALPAPFLKVANTGFLSLTSASLSPNGSNSPSGRKKRKSVPSKEPRDSKDSKEESRNNSPAQRGPNSLFPPGGHIRRESIMLMDQQNMPDGSAITAARSTRDLHTAYGPASNHATEKQVALDEVRRETYDSRLTLAIWDKATTNANPAVDLIICLERHQPIGFMYKDITRAVVIHHGSKDTRVPVENVRWLGSAMRRCEVRVLEGQGHGLMAMPTIMGGVLEEVGREWADWEEAVRRGGEGDPSFVAGIGRLRRA</sequence>
<dbReference type="PANTHER" id="PTHR43433">
    <property type="entry name" value="HYDROLASE, ALPHA/BETA FOLD FAMILY PROTEIN"/>
    <property type="match status" value="1"/>
</dbReference>
<dbReference type="InterPro" id="IPR029058">
    <property type="entry name" value="AB_hydrolase_fold"/>
</dbReference>
<feature type="compositionally biased region" description="Polar residues" evidence="1">
    <location>
        <begin position="258"/>
        <end position="271"/>
    </location>
</feature>
<feature type="compositionally biased region" description="Low complexity" evidence="1">
    <location>
        <begin position="849"/>
        <end position="861"/>
    </location>
</feature>
<feature type="compositionally biased region" description="Polar residues" evidence="1">
    <location>
        <begin position="632"/>
        <end position="644"/>
    </location>
</feature>
<feature type="region of interest" description="Disordered" evidence="1">
    <location>
        <begin position="417"/>
        <end position="481"/>
    </location>
</feature>
<feature type="region of interest" description="Disordered" evidence="1">
    <location>
        <begin position="315"/>
        <end position="401"/>
    </location>
</feature>
<dbReference type="InterPro" id="IPR000073">
    <property type="entry name" value="AB_hydrolase_1"/>
</dbReference>